<dbReference type="AlphaFoldDB" id="A0AA35T6I9"/>
<dbReference type="SMART" id="SM00825">
    <property type="entry name" value="PKS_KS"/>
    <property type="match status" value="1"/>
</dbReference>
<dbReference type="PANTHER" id="PTHR11712:SF336">
    <property type="entry name" value="3-OXOACYL-[ACYL-CARRIER-PROTEIN] SYNTHASE, MITOCHONDRIAL"/>
    <property type="match status" value="1"/>
</dbReference>
<comment type="caution">
    <text evidence="12">The sequence shown here is derived from an EMBL/GenBank/DDBJ whole genome shotgun (WGS) entry which is preliminary data.</text>
</comment>
<evidence type="ECO:0000256" key="3">
    <source>
        <dbReference type="ARBA" id="ARBA00022679"/>
    </source>
</evidence>
<evidence type="ECO:0000256" key="9">
    <source>
        <dbReference type="PIRSR" id="PIRSR000447-1"/>
    </source>
</evidence>
<dbReference type="NCBIfam" id="TIGR03150">
    <property type="entry name" value="fabF"/>
    <property type="match status" value="1"/>
</dbReference>
<dbReference type="InterPro" id="IPR014031">
    <property type="entry name" value="Ketoacyl_synth_C"/>
</dbReference>
<name>A0AA35T6I9_GEOBA</name>
<dbReference type="NCBIfam" id="NF005589">
    <property type="entry name" value="PRK07314.1"/>
    <property type="match status" value="1"/>
</dbReference>
<evidence type="ECO:0000256" key="4">
    <source>
        <dbReference type="ARBA" id="ARBA00022832"/>
    </source>
</evidence>
<dbReference type="Pfam" id="PF00109">
    <property type="entry name" value="ketoacyl-synt"/>
    <property type="match status" value="1"/>
</dbReference>
<evidence type="ECO:0000256" key="10">
    <source>
        <dbReference type="RuleBase" id="RU003694"/>
    </source>
</evidence>
<dbReference type="PIRSF" id="PIRSF000447">
    <property type="entry name" value="KAS_II"/>
    <property type="match status" value="1"/>
</dbReference>
<dbReference type="InterPro" id="IPR000794">
    <property type="entry name" value="Beta-ketoacyl_synthase"/>
</dbReference>
<sequence>MKNRVVVTGIGIVSPLGLDRQSTWHNLIAGKSGVAPITSFDTEGYRTTIAAEVKGFDAAAFVGRKEARRMDRFVQLGAVAALEAVEHAGLKVTSDNCTRVSIMIASGIGGIITLSEQVGVLGSRGPSRVSPFLVPMMLPDMASGQVSIMLGAKGPNYSTVSACSSGADSIGQALEVLQEGDADVVLAGGAEAAICPIGVAGFNACQALSTRNDDPKGASRPFDAERDGFVIGEGAAVIVMETLQSAVKRGATPLVEIVGYGSTADANHITQPAPEGEGASRAMKIAIKKAGLQPDEIGYVNAHGTSTPLNDKYETMAMKGVFDEEVYRVPISSTKSMTGHLLGASGALEAAITTLAISEETIPPTINLKNADPECDLDYTPHIARQGRINAALSNSFGFGGHNASLAFQRYEE</sequence>
<dbReference type="Proteomes" id="UP001174909">
    <property type="component" value="Unassembled WGS sequence"/>
</dbReference>
<dbReference type="InterPro" id="IPR017568">
    <property type="entry name" value="3-oxoacyl-ACP_synth-2"/>
</dbReference>
<comment type="similarity">
    <text evidence="1 8 10">Belongs to the thiolase-like superfamily. Beta-ketoacyl-ACP synthases family.</text>
</comment>
<dbReference type="CDD" id="cd00834">
    <property type="entry name" value="KAS_I_II"/>
    <property type="match status" value="1"/>
</dbReference>
<dbReference type="SUPFAM" id="SSF53901">
    <property type="entry name" value="Thiolase-like"/>
    <property type="match status" value="2"/>
</dbReference>
<evidence type="ECO:0000259" key="11">
    <source>
        <dbReference type="PROSITE" id="PS52004"/>
    </source>
</evidence>
<evidence type="ECO:0000256" key="5">
    <source>
        <dbReference type="ARBA" id="ARBA00023098"/>
    </source>
</evidence>
<keyword evidence="13" id="KW-1185">Reference proteome</keyword>
<dbReference type="InterPro" id="IPR014030">
    <property type="entry name" value="Ketoacyl_synth_N"/>
</dbReference>
<evidence type="ECO:0000256" key="8">
    <source>
        <dbReference type="PIRNR" id="PIRNR000447"/>
    </source>
</evidence>
<dbReference type="GO" id="GO:0004315">
    <property type="term" value="F:3-oxoacyl-[acyl-carrier-protein] synthase activity"/>
    <property type="evidence" value="ECO:0007669"/>
    <property type="project" value="InterPro"/>
</dbReference>
<reference evidence="12" key="1">
    <citation type="submission" date="2023-03" db="EMBL/GenBank/DDBJ databases">
        <authorList>
            <person name="Steffen K."/>
            <person name="Cardenas P."/>
        </authorList>
    </citation>
    <scope>NUCLEOTIDE SEQUENCE</scope>
</reference>
<keyword evidence="4" id="KW-0276">Fatty acid metabolism</keyword>
<dbReference type="GO" id="GO:0005829">
    <property type="term" value="C:cytosol"/>
    <property type="evidence" value="ECO:0007669"/>
    <property type="project" value="TreeGrafter"/>
</dbReference>
<dbReference type="PROSITE" id="PS00606">
    <property type="entry name" value="KS3_1"/>
    <property type="match status" value="1"/>
</dbReference>
<evidence type="ECO:0000313" key="12">
    <source>
        <dbReference type="EMBL" id="CAI8042199.1"/>
    </source>
</evidence>
<dbReference type="GO" id="GO:0006633">
    <property type="term" value="P:fatty acid biosynthetic process"/>
    <property type="evidence" value="ECO:0007669"/>
    <property type="project" value="UniProtKB-KW"/>
</dbReference>
<proteinExistence type="inferred from homology"/>
<keyword evidence="5" id="KW-0443">Lipid metabolism</keyword>
<keyword evidence="3 8" id="KW-0808">Transferase</keyword>
<protein>
    <recommendedName>
        <fullName evidence="8">3-oxoacyl-[acyl-carrier-protein] synthase</fullName>
    </recommendedName>
</protein>
<dbReference type="FunFam" id="3.40.47.10:FF:000009">
    <property type="entry name" value="3-oxoacyl-[acyl-carrier-protein] synthase 2"/>
    <property type="match status" value="1"/>
</dbReference>
<organism evidence="12 13">
    <name type="scientific">Geodia barretti</name>
    <name type="common">Barrett's horny sponge</name>
    <dbReference type="NCBI Taxonomy" id="519541"/>
    <lineage>
        <taxon>Eukaryota</taxon>
        <taxon>Metazoa</taxon>
        <taxon>Porifera</taxon>
        <taxon>Demospongiae</taxon>
        <taxon>Heteroscleromorpha</taxon>
        <taxon>Tetractinellida</taxon>
        <taxon>Astrophorina</taxon>
        <taxon>Geodiidae</taxon>
        <taxon>Geodia</taxon>
    </lineage>
</organism>
<evidence type="ECO:0000256" key="7">
    <source>
        <dbReference type="ARBA" id="ARBA00023315"/>
    </source>
</evidence>
<dbReference type="InterPro" id="IPR018201">
    <property type="entry name" value="Ketoacyl_synth_AS"/>
</dbReference>
<evidence type="ECO:0000313" key="13">
    <source>
        <dbReference type="Proteomes" id="UP001174909"/>
    </source>
</evidence>
<gene>
    <name evidence="12" type="ORF">GBAR_LOCUS23438</name>
</gene>
<evidence type="ECO:0000256" key="6">
    <source>
        <dbReference type="ARBA" id="ARBA00023160"/>
    </source>
</evidence>
<dbReference type="PANTHER" id="PTHR11712">
    <property type="entry name" value="POLYKETIDE SYNTHASE-RELATED"/>
    <property type="match status" value="1"/>
</dbReference>
<feature type="domain" description="Ketosynthase family 3 (KS3)" evidence="11">
    <location>
        <begin position="2"/>
        <end position="410"/>
    </location>
</feature>
<evidence type="ECO:0000256" key="2">
    <source>
        <dbReference type="ARBA" id="ARBA00022516"/>
    </source>
</evidence>
<feature type="active site" description="For beta-ketoacyl synthase activity" evidence="9">
    <location>
        <position position="163"/>
    </location>
</feature>
<dbReference type="EMBL" id="CASHTH010003240">
    <property type="protein sequence ID" value="CAI8042199.1"/>
    <property type="molecule type" value="Genomic_DNA"/>
</dbReference>
<keyword evidence="2 8" id="KW-0444">Lipid biosynthesis</keyword>
<dbReference type="Gene3D" id="3.40.47.10">
    <property type="match status" value="1"/>
</dbReference>
<dbReference type="Pfam" id="PF02801">
    <property type="entry name" value="Ketoacyl-synt_C"/>
    <property type="match status" value="1"/>
</dbReference>
<keyword evidence="7" id="KW-0012">Acyltransferase</keyword>
<dbReference type="PROSITE" id="PS52004">
    <property type="entry name" value="KS3_2"/>
    <property type="match status" value="1"/>
</dbReference>
<evidence type="ECO:0000256" key="1">
    <source>
        <dbReference type="ARBA" id="ARBA00008467"/>
    </source>
</evidence>
<dbReference type="InterPro" id="IPR020841">
    <property type="entry name" value="PKS_Beta-ketoAc_synthase_dom"/>
</dbReference>
<keyword evidence="6 8" id="KW-0275">Fatty acid biosynthesis</keyword>
<accession>A0AA35T6I9</accession>
<dbReference type="InterPro" id="IPR016039">
    <property type="entry name" value="Thiolase-like"/>
</dbReference>